<feature type="compositionally biased region" description="Low complexity" evidence="2">
    <location>
        <begin position="645"/>
        <end position="657"/>
    </location>
</feature>
<feature type="compositionally biased region" description="Basic and acidic residues" evidence="2">
    <location>
        <begin position="575"/>
        <end position="596"/>
    </location>
</feature>
<reference evidence="3 4" key="1">
    <citation type="submission" date="2023-10" db="EMBL/GenBank/DDBJ databases">
        <authorList>
            <person name="Maclean D."/>
            <person name="Macfadyen A."/>
        </authorList>
    </citation>
    <scope>NUCLEOTIDE SEQUENCE [LARGE SCALE GENOMIC DNA]</scope>
</reference>
<feature type="compositionally biased region" description="Polar residues" evidence="2">
    <location>
        <begin position="1063"/>
        <end position="1075"/>
    </location>
</feature>
<comment type="caution">
    <text evidence="3">The sequence shown here is derived from an EMBL/GenBank/DDBJ whole genome shotgun (WGS) entry which is preliminary data.</text>
</comment>
<sequence>MSFSVEAGPINFGSILPGQPDEALSEAGPFLEEATAADAWLAKDAAETTQAQGLPALHEAVGQATVMDQAASGSDIGPASQQPCAQPQLHASACFQKPAPASDEAHGEQAQHAACSGAGTPPVSSSSTLPEAAASWDKDLSSLLGQLRAEHLVDAEVVHESAASPADQPAGHCKRHGDQDAAPAVPEHGSSGTVGGCTPAEGPGTEQETGCTDILAGATIEVISTAPALAAAGEHAPSASNSATLLPGSSPGRASVAQDFESHGSSPAAMREPVSELVIQSSARASGTGHMPEQSLQPADMLPALQPERSEHQTSQIPPQHLSLGTEISANSTCEGLSAADITADRVKHSSNTCLPHTALLDASATMEQDHPLILQRPAADEPPESAGQLMAHHIGLSVETDITSTDVEEAVQQKHSIVGGSAPAPALQDAGGGGQPSFASLDGHAANATPSAAAAGVRDEGALTGHLSSSIAARDLASIPTDASGPPVHHSEDSEGTEPEQSSGLPAQKSAPIAEEGHGLQAQSFSAQNSSACCSVHDRSDHVGAAKQVVSAPASSSAAAAAADTVAHSLPSQDPHRAKACPEHEQVDSVEREVKPQSIGNSSTAEVDERRWSEPSQTAERSDAPGGMVDGGGASMTGRDTDAAEAAASDGESQSATQEGLMALASAVAQLEAQLAEAQERASRLEQEARAVREEAAQWRDREADASAQLVAVREAYADMRSAAEAAQEQVAELQATERGLREQLTATTQQARASEGDKMRSRLDRAEHAIEQERAATRDLQAALEAARQGASAQGGNAAGNMASELAVLKRDLADASAALASQRASSKGLQIRVAELLKSSSDASALQQRCMQLTQERDALLAARHQWTSNETLLANLKAQNSVLHVTTERLVDTNSEIMARLNRQSDQVIALQEALAKTQASQPPQDMPQQTPGAVRITETELELMALAEAVQELEAALNKERAKSSSLREALDSPTGARKPDPPAMPLGVDGAADGASRRSGAAGPRDEADDSTRGTGQSTSSQPQEQSGIAMAMALDNTASATEAGRVSDETLDAANSAPTQRSSQQMHQGQRKKGFWGYITDYIIGADKLIQ</sequence>
<evidence type="ECO:0000256" key="1">
    <source>
        <dbReference type="SAM" id="Coils"/>
    </source>
</evidence>
<dbReference type="EMBL" id="CAUYUE010000004">
    <property type="protein sequence ID" value="CAK0760915.1"/>
    <property type="molecule type" value="Genomic_DNA"/>
</dbReference>
<feature type="region of interest" description="Disordered" evidence="2">
    <location>
        <begin position="564"/>
        <end position="658"/>
    </location>
</feature>
<feature type="region of interest" description="Disordered" evidence="2">
    <location>
        <begin position="98"/>
        <end position="131"/>
    </location>
</feature>
<feature type="region of interest" description="Disordered" evidence="2">
    <location>
        <begin position="238"/>
        <end position="273"/>
    </location>
</feature>
<feature type="region of interest" description="Disordered" evidence="2">
    <location>
        <begin position="479"/>
        <end position="511"/>
    </location>
</feature>
<feature type="region of interest" description="Disordered" evidence="2">
    <location>
        <begin position="159"/>
        <end position="210"/>
    </location>
</feature>
<feature type="compositionally biased region" description="Low complexity" evidence="2">
    <location>
        <begin position="995"/>
        <end position="1009"/>
    </location>
</feature>
<name>A0AAV1I196_9CHLO</name>
<proteinExistence type="predicted"/>
<evidence type="ECO:0000256" key="2">
    <source>
        <dbReference type="SAM" id="MobiDB-lite"/>
    </source>
</evidence>
<evidence type="ECO:0000313" key="3">
    <source>
        <dbReference type="EMBL" id="CAK0760915.1"/>
    </source>
</evidence>
<feature type="region of interest" description="Disordered" evidence="2">
    <location>
        <begin position="964"/>
        <end position="1032"/>
    </location>
</feature>
<keyword evidence="4" id="KW-1185">Reference proteome</keyword>
<feature type="coiled-coil region" evidence="1">
    <location>
        <begin position="662"/>
        <end position="785"/>
    </location>
</feature>
<evidence type="ECO:0000313" key="4">
    <source>
        <dbReference type="Proteomes" id="UP001314263"/>
    </source>
</evidence>
<organism evidence="3 4">
    <name type="scientific">Coccomyxa viridis</name>
    <dbReference type="NCBI Taxonomy" id="1274662"/>
    <lineage>
        <taxon>Eukaryota</taxon>
        <taxon>Viridiplantae</taxon>
        <taxon>Chlorophyta</taxon>
        <taxon>core chlorophytes</taxon>
        <taxon>Trebouxiophyceae</taxon>
        <taxon>Trebouxiophyceae incertae sedis</taxon>
        <taxon>Coccomyxaceae</taxon>
        <taxon>Coccomyxa</taxon>
    </lineage>
</organism>
<keyword evidence="1" id="KW-0175">Coiled coil</keyword>
<dbReference type="Proteomes" id="UP001314263">
    <property type="component" value="Unassembled WGS sequence"/>
</dbReference>
<protein>
    <submittedName>
        <fullName evidence="3">Uncharacterized protein</fullName>
    </submittedName>
</protein>
<gene>
    <name evidence="3" type="ORF">CVIRNUC_002812</name>
</gene>
<feature type="region of interest" description="Disordered" evidence="2">
    <location>
        <begin position="1046"/>
        <end position="1079"/>
    </location>
</feature>
<accession>A0AAV1I196</accession>
<feature type="compositionally biased region" description="Low complexity" evidence="2">
    <location>
        <begin position="1019"/>
        <end position="1032"/>
    </location>
</feature>
<dbReference type="AlphaFoldDB" id="A0AAV1I196"/>
<feature type="region of interest" description="Disordered" evidence="2">
    <location>
        <begin position="421"/>
        <end position="445"/>
    </location>
</feature>